<keyword evidence="2" id="KW-1185">Reference proteome</keyword>
<dbReference type="Proteomes" id="UP000326396">
    <property type="component" value="Linkage Group LG6"/>
</dbReference>
<comment type="caution">
    <text evidence="1">The sequence shown here is derived from an EMBL/GenBank/DDBJ whole genome shotgun (WGS) entry which is preliminary data.</text>
</comment>
<protein>
    <submittedName>
        <fullName evidence="1">Uncharacterized protein</fullName>
    </submittedName>
</protein>
<evidence type="ECO:0000313" key="1">
    <source>
        <dbReference type="EMBL" id="KAD3338192.1"/>
    </source>
</evidence>
<organism evidence="1 2">
    <name type="scientific">Mikania micrantha</name>
    <name type="common">bitter vine</name>
    <dbReference type="NCBI Taxonomy" id="192012"/>
    <lineage>
        <taxon>Eukaryota</taxon>
        <taxon>Viridiplantae</taxon>
        <taxon>Streptophyta</taxon>
        <taxon>Embryophyta</taxon>
        <taxon>Tracheophyta</taxon>
        <taxon>Spermatophyta</taxon>
        <taxon>Magnoliopsida</taxon>
        <taxon>eudicotyledons</taxon>
        <taxon>Gunneridae</taxon>
        <taxon>Pentapetalae</taxon>
        <taxon>asterids</taxon>
        <taxon>campanulids</taxon>
        <taxon>Asterales</taxon>
        <taxon>Asteraceae</taxon>
        <taxon>Asteroideae</taxon>
        <taxon>Heliantheae alliance</taxon>
        <taxon>Eupatorieae</taxon>
        <taxon>Mikania</taxon>
    </lineage>
</organism>
<dbReference type="AlphaFoldDB" id="A0A5N6MCL7"/>
<dbReference type="EMBL" id="SZYD01000016">
    <property type="protein sequence ID" value="KAD3338192.1"/>
    <property type="molecule type" value="Genomic_DNA"/>
</dbReference>
<proteinExistence type="predicted"/>
<gene>
    <name evidence="1" type="ORF">E3N88_33713</name>
</gene>
<evidence type="ECO:0000313" key="2">
    <source>
        <dbReference type="Proteomes" id="UP000326396"/>
    </source>
</evidence>
<name>A0A5N6MCL7_9ASTR</name>
<reference evidence="1 2" key="1">
    <citation type="submission" date="2019-05" db="EMBL/GenBank/DDBJ databases">
        <title>Mikania micrantha, genome provides insights into the molecular mechanism of rapid growth.</title>
        <authorList>
            <person name="Liu B."/>
        </authorList>
    </citation>
    <scope>NUCLEOTIDE SEQUENCE [LARGE SCALE GENOMIC DNA]</scope>
    <source>
        <strain evidence="1">NLD-2019</strain>
        <tissue evidence="1">Leaf</tissue>
    </source>
</reference>
<sequence>MYAVPKAHPLDVHPVPYAASYLRIQVRKVSTQWLSSKYLEMVMKSSWRSLGCFWTTGSSTNMKMVMVGGGLGSHQASILQALSFKMINNGFLEV</sequence>
<accession>A0A5N6MCL7</accession>